<dbReference type="InterPro" id="IPR044543">
    <property type="entry name" value="YHJQ-like"/>
</dbReference>
<reference evidence="1 2" key="2">
    <citation type="journal article" date="2013" name="Environ. Sci. Technol.">
        <title>The 4-tert-butylphenol-utilizing bacterium Sphingobium fuliginis OMI can degrade bisphenols via phenolic ring hydroxylation and meta-cleavage pathway.</title>
        <authorList>
            <person name="Ogata Y."/>
            <person name="Goda S."/>
            <person name="Toyama T."/>
            <person name="Sei K."/>
            <person name="Ike M."/>
        </authorList>
    </citation>
    <scope>NUCLEOTIDE SEQUENCE [LARGE SCALE GENOMIC DNA]</scope>
    <source>
        <strain evidence="1 2">OMI</strain>
    </source>
</reference>
<dbReference type="Gene3D" id="1.20.1270.360">
    <property type="match status" value="1"/>
</dbReference>
<dbReference type="Proteomes" id="UP000221538">
    <property type="component" value="Unassembled WGS sequence"/>
</dbReference>
<accession>A0A292ZJ17</accession>
<evidence type="ECO:0000313" key="2">
    <source>
        <dbReference type="Proteomes" id="UP000221538"/>
    </source>
</evidence>
<name>A0A292ZJ17_SPHSA</name>
<organism evidence="1 2">
    <name type="scientific">Sphingobium fuliginis (strain ATCC 27551)</name>
    <dbReference type="NCBI Taxonomy" id="336203"/>
    <lineage>
        <taxon>Bacteria</taxon>
        <taxon>Pseudomonadati</taxon>
        <taxon>Pseudomonadota</taxon>
        <taxon>Alphaproteobacteria</taxon>
        <taxon>Sphingomonadales</taxon>
        <taxon>Sphingomonadaceae</taxon>
        <taxon>Sphingobium</taxon>
    </lineage>
</organism>
<protein>
    <submittedName>
        <fullName evidence="1">Ferredoxin</fullName>
    </submittedName>
</protein>
<evidence type="ECO:0000313" key="1">
    <source>
        <dbReference type="EMBL" id="GAY22849.1"/>
    </source>
</evidence>
<dbReference type="PANTHER" id="PTHR37310">
    <property type="entry name" value="CYTOPLASMIC PROTEIN-RELATED"/>
    <property type="match status" value="1"/>
</dbReference>
<dbReference type="InterPro" id="IPR005560">
    <property type="entry name" value="Csp_YhjQ"/>
</dbReference>
<reference evidence="1 2" key="1">
    <citation type="journal article" date="2013" name="Biodegradation">
        <title>Occurrence of 4-tert-butylphenol (4-t-BP) biodegradation in an aquatic sample caused by the presence of Spirodela polyrrhiza and isolation of a 4-t-BP-utilizing bacterium.</title>
        <authorList>
            <person name="Ogata Y."/>
            <person name="Toyama T."/>
            <person name="Yu N."/>
            <person name="Wang X."/>
            <person name="Sei K."/>
            <person name="Ike M."/>
        </authorList>
    </citation>
    <scope>NUCLEOTIDE SEQUENCE [LARGE SCALE GENOMIC DNA]</scope>
    <source>
        <strain evidence="1 2">OMI</strain>
    </source>
</reference>
<dbReference type="CDD" id="cd08026">
    <property type="entry name" value="DUF326"/>
    <property type="match status" value="1"/>
</dbReference>
<dbReference type="InterPro" id="IPR006311">
    <property type="entry name" value="TAT_signal"/>
</dbReference>
<dbReference type="Pfam" id="PF03860">
    <property type="entry name" value="Csp"/>
    <property type="match status" value="1"/>
</dbReference>
<dbReference type="AlphaFoldDB" id="A0A292ZJ17"/>
<proteinExistence type="predicted"/>
<sequence>MRHSAQAIADGRRIMIERRELLMAGAGLAAAGTLAAPAAAQQHRMEGMAMSMTDCIDDCVASHRMCLETAAWLTKQGGASATASLIAMLNDCAELCQATANSMLRESALHRIVCRACADACERCAEECGRHSADQRIARCSATCKKCAASCRTMADMSS</sequence>
<comment type="caution">
    <text evidence="1">The sequence shown here is derived from an EMBL/GenBank/DDBJ whole genome shotgun (WGS) entry which is preliminary data.</text>
</comment>
<dbReference type="EMBL" id="BEWI01000032">
    <property type="protein sequence ID" value="GAY22849.1"/>
    <property type="molecule type" value="Genomic_DNA"/>
</dbReference>
<gene>
    <name evidence="1" type="ORF">SFOMI_3411</name>
</gene>
<dbReference type="PROSITE" id="PS51318">
    <property type="entry name" value="TAT"/>
    <property type="match status" value="1"/>
</dbReference>
<dbReference type="PANTHER" id="PTHR37310:SF1">
    <property type="entry name" value="CYTOPLASMIC PROTEIN"/>
    <property type="match status" value="1"/>
</dbReference>